<dbReference type="EMBL" id="GDHC01006295">
    <property type="protein sequence ID" value="JAQ12334.1"/>
    <property type="molecule type" value="Transcribed_RNA"/>
</dbReference>
<protein>
    <submittedName>
        <fullName evidence="2">Uncharacterized protein</fullName>
    </submittedName>
</protein>
<keyword evidence="1" id="KW-0175">Coiled coil</keyword>
<feature type="non-terminal residue" evidence="2">
    <location>
        <position position="1"/>
    </location>
</feature>
<proteinExistence type="predicted"/>
<evidence type="ECO:0000313" key="2">
    <source>
        <dbReference type="EMBL" id="JAQ12334.1"/>
    </source>
</evidence>
<reference evidence="2" key="1">
    <citation type="journal article" date="2016" name="Gigascience">
        <title>De novo construction of an expanded transcriptome assembly for the western tarnished plant bug, Lygus hesperus.</title>
        <authorList>
            <person name="Tassone E.E."/>
            <person name="Geib S.M."/>
            <person name="Hall B."/>
            <person name="Fabrick J.A."/>
            <person name="Brent C.S."/>
            <person name="Hull J.J."/>
        </authorList>
    </citation>
    <scope>NUCLEOTIDE SEQUENCE</scope>
</reference>
<feature type="coiled-coil region" evidence="1">
    <location>
        <begin position="32"/>
        <end position="59"/>
    </location>
</feature>
<dbReference type="AlphaFoldDB" id="A0A146LXG7"/>
<name>A0A146LXG7_LYGHE</name>
<organism evidence="2">
    <name type="scientific">Lygus hesperus</name>
    <name type="common">Western plant bug</name>
    <dbReference type="NCBI Taxonomy" id="30085"/>
    <lineage>
        <taxon>Eukaryota</taxon>
        <taxon>Metazoa</taxon>
        <taxon>Ecdysozoa</taxon>
        <taxon>Arthropoda</taxon>
        <taxon>Hexapoda</taxon>
        <taxon>Insecta</taxon>
        <taxon>Pterygota</taxon>
        <taxon>Neoptera</taxon>
        <taxon>Paraneoptera</taxon>
        <taxon>Hemiptera</taxon>
        <taxon>Heteroptera</taxon>
        <taxon>Panheteroptera</taxon>
        <taxon>Cimicomorpha</taxon>
        <taxon>Miridae</taxon>
        <taxon>Mirini</taxon>
        <taxon>Lygus</taxon>
    </lineage>
</organism>
<sequence length="104" mass="12196">QKWRPLGFNQDEDTRKDIQKWTSLKIDEEEKADNSTARAKQTRARMDELDEEMLAIAERQATRERKAARLRALINEVAEENDVLPPISVRRALRAREQDHENPS</sequence>
<evidence type="ECO:0000256" key="1">
    <source>
        <dbReference type="SAM" id="Coils"/>
    </source>
</evidence>
<accession>A0A146LXG7</accession>
<gene>
    <name evidence="2" type="ORF">g.15319</name>
</gene>